<protein>
    <recommendedName>
        <fullName evidence="3">DUF1698 domain-containing protein</fullName>
    </recommendedName>
</protein>
<dbReference type="Proteomes" id="UP000652430">
    <property type="component" value="Unassembled WGS sequence"/>
</dbReference>
<proteinExistence type="predicted"/>
<reference evidence="2" key="1">
    <citation type="journal article" date="2019" name="Int. J. Syst. Evol. Microbiol.">
        <title>The Global Catalogue of Microorganisms (GCM) 10K type strain sequencing project: providing services to taxonomists for standard genome sequencing and annotation.</title>
        <authorList>
            <consortium name="The Broad Institute Genomics Platform"/>
            <consortium name="The Broad Institute Genome Sequencing Center for Infectious Disease"/>
            <person name="Wu L."/>
            <person name="Ma J."/>
        </authorList>
    </citation>
    <scope>NUCLEOTIDE SEQUENCE [LARGE SCALE GENOMIC DNA]</scope>
    <source>
        <strain evidence="2">CGMCC 1.8957</strain>
    </source>
</reference>
<name>A0ABQ3LLC0_9SPHN</name>
<sequence length="247" mass="27669">MSFVSVDNLPLRRAADINWFHSFELPDGSFIEGIKPLDIQRAEADIYFSSGVEGKTVLDIGAWDGFFSFEAERRGAKRVLATDHFCWSGLGWGTRDGFDFMHDRLASRVDSLDVDLLDLDPTVLGRFDIVLFLGVLYHVKDPYSCLEAAARMSSDHLVIETVTALAQEPLPAMRLYRPGELGNDPTNFWAPNIPAIEVMLKSFGFSKVEALPSPVSPEHPLKRTLGLNSLKRSRPSAEHRTIIHARR</sequence>
<dbReference type="Gene3D" id="3.40.50.150">
    <property type="entry name" value="Vaccinia Virus protein VP39"/>
    <property type="match status" value="1"/>
</dbReference>
<dbReference type="EMBL" id="BNAQ01000003">
    <property type="protein sequence ID" value="GHH19479.1"/>
    <property type="molecule type" value="Genomic_DNA"/>
</dbReference>
<dbReference type="SUPFAM" id="SSF53335">
    <property type="entry name" value="S-adenosyl-L-methionine-dependent methyltransferases"/>
    <property type="match status" value="1"/>
</dbReference>
<keyword evidence="2" id="KW-1185">Reference proteome</keyword>
<dbReference type="Pfam" id="PF13489">
    <property type="entry name" value="Methyltransf_23"/>
    <property type="match status" value="1"/>
</dbReference>
<accession>A0ABQ3LLC0</accession>
<evidence type="ECO:0000313" key="1">
    <source>
        <dbReference type="EMBL" id="GHH19479.1"/>
    </source>
</evidence>
<gene>
    <name evidence="1" type="ORF">GCM10008023_26650</name>
</gene>
<evidence type="ECO:0000313" key="2">
    <source>
        <dbReference type="Proteomes" id="UP000652430"/>
    </source>
</evidence>
<evidence type="ECO:0008006" key="3">
    <source>
        <dbReference type="Google" id="ProtNLM"/>
    </source>
</evidence>
<comment type="caution">
    <text evidence="1">The sequence shown here is derived from an EMBL/GenBank/DDBJ whole genome shotgun (WGS) entry which is preliminary data.</text>
</comment>
<dbReference type="RefSeq" id="WP_189676628.1">
    <property type="nucleotide sequence ID" value="NZ_BNAQ01000003.1"/>
</dbReference>
<dbReference type="InterPro" id="IPR029063">
    <property type="entry name" value="SAM-dependent_MTases_sf"/>
</dbReference>
<organism evidence="1 2">
    <name type="scientific">Sphingomonas glacialis</name>
    <dbReference type="NCBI Taxonomy" id="658225"/>
    <lineage>
        <taxon>Bacteria</taxon>
        <taxon>Pseudomonadati</taxon>
        <taxon>Pseudomonadota</taxon>
        <taxon>Alphaproteobacteria</taxon>
        <taxon>Sphingomonadales</taxon>
        <taxon>Sphingomonadaceae</taxon>
        <taxon>Sphingomonas</taxon>
    </lineage>
</organism>